<dbReference type="EMBL" id="GG738856">
    <property type="protein sequence ID" value="EFC47039.1"/>
    <property type="molecule type" value="Genomic_DNA"/>
</dbReference>
<dbReference type="InParanoid" id="D2V7P8"/>
<keyword evidence="3" id="KW-1185">Reference proteome</keyword>
<proteinExistence type="predicted"/>
<dbReference type="PROSITE" id="PS51419">
    <property type="entry name" value="RAB"/>
    <property type="match status" value="1"/>
</dbReference>
<evidence type="ECO:0000256" key="1">
    <source>
        <dbReference type="ARBA" id="ARBA00022741"/>
    </source>
</evidence>
<dbReference type="STRING" id="5762.D2V7P8"/>
<dbReference type="GO" id="GO:0003924">
    <property type="term" value="F:GTPase activity"/>
    <property type="evidence" value="ECO:0007669"/>
    <property type="project" value="InterPro"/>
</dbReference>
<evidence type="ECO:0000313" key="3">
    <source>
        <dbReference type="Proteomes" id="UP000006671"/>
    </source>
</evidence>
<dbReference type="RefSeq" id="XP_002679783.1">
    <property type="nucleotide sequence ID" value="XM_002679737.1"/>
</dbReference>
<dbReference type="GO" id="GO:0005525">
    <property type="term" value="F:GTP binding"/>
    <property type="evidence" value="ECO:0007669"/>
    <property type="project" value="InterPro"/>
</dbReference>
<dbReference type="AlphaFoldDB" id="D2V7P8"/>
<dbReference type="CDD" id="cd00154">
    <property type="entry name" value="Rab"/>
    <property type="match status" value="1"/>
</dbReference>
<dbReference type="InterPro" id="IPR001806">
    <property type="entry name" value="Small_GTPase"/>
</dbReference>
<gene>
    <name evidence="2" type="ORF">NAEGRDRAFT_31902</name>
</gene>
<dbReference type="OMA" id="ECEIILV"/>
<dbReference type="eggNOG" id="KOG0091">
    <property type="taxonomic scope" value="Eukaryota"/>
</dbReference>
<dbReference type="SMART" id="SM00175">
    <property type="entry name" value="RAB"/>
    <property type="match status" value="1"/>
</dbReference>
<dbReference type="SMART" id="SM00174">
    <property type="entry name" value="RHO"/>
    <property type="match status" value="1"/>
</dbReference>
<dbReference type="Proteomes" id="UP000006671">
    <property type="component" value="Unassembled WGS sequence"/>
</dbReference>
<dbReference type="PRINTS" id="PR00449">
    <property type="entry name" value="RASTRNSFRMNG"/>
</dbReference>
<dbReference type="Pfam" id="PF00071">
    <property type="entry name" value="Ras"/>
    <property type="match status" value="1"/>
</dbReference>
<dbReference type="VEuPathDB" id="AmoebaDB:NAEGRDRAFT_31902"/>
<organism evidence="3">
    <name type="scientific">Naegleria gruberi</name>
    <name type="common">Amoeba</name>
    <dbReference type="NCBI Taxonomy" id="5762"/>
    <lineage>
        <taxon>Eukaryota</taxon>
        <taxon>Discoba</taxon>
        <taxon>Heterolobosea</taxon>
        <taxon>Tetramitia</taxon>
        <taxon>Eutetramitia</taxon>
        <taxon>Vahlkampfiidae</taxon>
        <taxon>Naegleria</taxon>
    </lineage>
</organism>
<dbReference type="PANTHER" id="PTHR47978">
    <property type="match status" value="1"/>
</dbReference>
<feature type="non-terminal residue" evidence="2">
    <location>
        <position position="1"/>
    </location>
</feature>
<dbReference type="OrthoDB" id="3051117at2759"/>
<dbReference type="InterPro" id="IPR027417">
    <property type="entry name" value="P-loop_NTPase"/>
</dbReference>
<dbReference type="Gene3D" id="3.40.50.300">
    <property type="entry name" value="P-loop containing nucleotide triphosphate hydrolases"/>
    <property type="match status" value="1"/>
</dbReference>
<protein>
    <submittedName>
        <fullName evidence="2">Rab family small GTPase</fullName>
    </submittedName>
</protein>
<sequence length="124" mass="14281">IPDVYFKKVRGIIICYDISNRSSFENVERWIEISKLNPKVECEIILVGTKSDSPSRQVSYEEGLELSTKHELKLFFETSSKTGENVNEMFYELLKLLARFNSLNTDSNVKIPKEEINGKSCNII</sequence>
<dbReference type="PROSITE" id="PS51421">
    <property type="entry name" value="RAS"/>
    <property type="match status" value="1"/>
</dbReference>
<reference evidence="2 3" key="1">
    <citation type="journal article" date="2010" name="Cell">
        <title>The genome of Naegleria gruberi illuminates early eukaryotic versatility.</title>
        <authorList>
            <person name="Fritz-Laylin L.K."/>
            <person name="Prochnik S.E."/>
            <person name="Ginger M.L."/>
            <person name="Dacks J.B."/>
            <person name="Carpenter M.L."/>
            <person name="Field M.C."/>
            <person name="Kuo A."/>
            <person name="Paredez A."/>
            <person name="Chapman J."/>
            <person name="Pham J."/>
            <person name="Shu S."/>
            <person name="Neupane R."/>
            <person name="Cipriano M."/>
            <person name="Mancuso J."/>
            <person name="Tu H."/>
            <person name="Salamov A."/>
            <person name="Lindquist E."/>
            <person name="Shapiro H."/>
            <person name="Lucas S."/>
            <person name="Grigoriev I.V."/>
            <person name="Cande W.Z."/>
            <person name="Fulton C."/>
            <person name="Rokhsar D.S."/>
            <person name="Dawson S.C."/>
        </authorList>
    </citation>
    <scope>NUCLEOTIDE SEQUENCE [LARGE SCALE GENOMIC DNA]</scope>
    <source>
        <strain evidence="2 3">NEG-M</strain>
    </source>
</reference>
<dbReference type="KEGG" id="ngr:NAEGRDRAFT_31902"/>
<dbReference type="GeneID" id="8860241"/>
<name>D2V7P8_NAEGR</name>
<evidence type="ECO:0000313" key="2">
    <source>
        <dbReference type="EMBL" id="EFC47039.1"/>
    </source>
</evidence>
<keyword evidence="1" id="KW-0547">Nucleotide-binding</keyword>
<accession>D2V7P8</accession>
<dbReference type="SMART" id="SM00173">
    <property type="entry name" value="RAS"/>
    <property type="match status" value="1"/>
</dbReference>
<dbReference type="SUPFAM" id="SSF52540">
    <property type="entry name" value="P-loop containing nucleoside triphosphate hydrolases"/>
    <property type="match status" value="1"/>
</dbReference>